<dbReference type="AlphaFoldDB" id="G8C0J5"/>
<dbReference type="EMBL" id="HE612868">
    <property type="protein sequence ID" value="CCE65710.1"/>
    <property type="molecule type" value="Genomic_DNA"/>
</dbReference>
<accession>G8C0J5</accession>
<proteinExistence type="predicted"/>
<dbReference type="OrthoDB" id="4096434at2759"/>
<dbReference type="KEGG" id="tpf:TPHA_0M01350"/>
<gene>
    <name evidence="2" type="primary">TPHA0M01350</name>
    <name evidence="2" type="ordered locus">TPHA_0M01350</name>
</gene>
<feature type="region of interest" description="Disordered" evidence="1">
    <location>
        <begin position="119"/>
        <end position="152"/>
    </location>
</feature>
<reference evidence="2 3" key="1">
    <citation type="journal article" date="2011" name="Proc. Natl. Acad. Sci. U.S.A.">
        <title>Evolutionary erosion of yeast sex chromosomes by mating-type switching accidents.</title>
        <authorList>
            <person name="Gordon J.L."/>
            <person name="Armisen D."/>
            <person name="Proux-Wera E."/>
            <person name="Oheigeartaigh S.S."/>
            <person name="Byrne K.P."/>
            <person name="Wolfe K.H."/>
        </authorList>
    </citation>
    <scope>NUCLEOTIDE SEQUENCE [LARGE SCALE GENOMIC DNA]</scope>
    <source>
        <strain evidence="3">ATCC 24235 / CBS 4417 / NBRC 1672 / NRRL Y-8282 / UCD 70-5</strain>
    </source>
</reference>
<name>G8C0J5_TETPH</name>
<evidence type="ECO:0000313" key="2">
    <source>
        <dbReference type="EMBL" id="CCE65710.1"/>
    </source>
</evidence>
<dbReference type="GeneID" id="11532021"/>
<evidence type="ECO:0000256" key="1">
    <source>
        <dbReference type="SAM" id="MobiDB-lite"/>
    </source>
</evidence>
<dbReference type="HOGENOM" id="CLU_906660_0_0_1"/>
<dbReference type="RefSeq" id="XP_003688144.1">
    <property type="nucleotide sequence ID" value="XM_003688096.1"/>
</dbReference>
<dbReference type="Proteomes" id="UP000005666">
    <property type="component" value="Chromosome 13"/>
</dbReference>
<protein>
    <submittedName>
        <fullName evidence="2">Uncharacterized protein</fullName>
    </submittedName>
</protein>
<dbReference type="eggNOG" id="ENOG502S1A5">
    <property type="taxonomic scope" value="Eukaryota"/>
</dbReference>
<keyword evidence="3" id="KW-1185">Reference proteome</keyword>
<organism evidence="2 3">
    <name type="scientific">Tetrapisispora phaffii (strain ATCC 24235 / CBS 4417 / NBRC 1672 / NRRL Y-8282 / UCD 70-5)</name>
    <name type="common">Yeast</name>
    <name type="synonym">Fabospora phaffii</name>
    <dbReference type="NCBI Taxonomy" id="1071381"/>
    <lineage>
        <taxon>Eukaryota</taxon>
        <taxon>Fungi</taxon>
        <taxon>Dikarya</taxon>
        <taxon>Ascomycota</taxon>
        <taxon>Saccharomycotina</taxon>
        <taxon>Saccharomycetes</taxon>
        <taxon>Saccharomycetales</taxon>
        <taxon>Saccharomycetaceae</taxon>
        <taxon>Tetrapisispora</taxon>
    </lineage>
</organism>
<feature type="region of interest" description="Disordered" evidence="1">
    <location>
        <begin position="166"/>
        <end position="195"/>
    </location>
</feature>
<sequence>MLNLEDYLFSSQEFYNPTEIDTNTLAFPTKLNGYKSYRYRDNIRSSHLISPIDMIFDNNEVAPLDASLRALPESSSSSSNDTELVNQLQYYNSEDCNSSVTSKTSQGSTNTLNIFDYPQVEPQSPFHTDDLTRSGSKESAYVKQPRQSRYNTTKEVLRSYSKRNDKINKSDLGIQDNIESNHTKRQRQKKVSDSRLSAHGLAEVLQLDSPEEALEREKNILDIFENELHYPLGYKTWVRDTKKEERMELMHELYNRVNCKYPHYNYNISILETIIRRATYYMMQSRLRRERRAKIKNVKDKRTVELV</sequence>
<evidence type="ECO:0000313" key="3">
    <source>
        <dbReference type="Proteomes" id="UP000005666"/>
    </source>
</evidence>
<feature type="compositionally biased region" description="Basic and acidic residues" evidence="1">
    <location>
        <begin position="127"/>
        <end position="136"/>
    </location>
</feature>